<dbReference type="AlphaFoldDB" id="A0A9D5DP69"/>
<sequence>MSYAKFNRNPDSFIDEEAWFEIREIRKESNGSAELLLEDYDPFGRDFWIRAEDALEIRQNYEEPIKPKSDGQITKYLGNDPN</sequence>
<name>A0A9D5DP69_9BACI</name>
<organism evidence="2 3">
    <name type="scientific">Alkalicoccobacillus plakortidis</name>
    <dbReference type="NCBI Taxonomy" id="444060"/>
    <lineage>
        <taxon>Bacteria</taxon>
        <taxon>Bacillati</taxon>
        <taxon>Bacillota</taxon>
        <taxon>Bacilli</taxon>
        <taxon>Bacillales</taxon>
        <taxon>Bacillaceae</taxon>
        <taxon>Alkalicoccobacillus</taxon>
    </lineage>
</organism>
<reference evidence="2 3" key="1">
    <citation type="submission" date="2015-09" db="EMBL/GenBank/DDBJ databases">
        <title>Genome sequencing project for genomic taxonomy and phylogenomics of Bacillus-like bacteria.</title>
        <authorList>
            <person name="Liu B."/>
            <person name="Wang J."/>
            <person name="Zhu Y."/>
            <person name="Liu G."/>
            <person name="Chen Q."/>
            <person name="Chen Z."/>
            <person name="Lan J."/>
            <person name="Che J."/>
            <person name="Ge C."/>
            <person name="Shi H."/>
            <person name="Pan Z."/>
            <person name="Liu X."/>
        </authorList>
    </citation>
    <scope>NUCLEOTIDE SEQUENCE [LARGE SCALE GENOMIC DNA]</scope>
    <source>
        <strain evidence="2 3">DSM 19153</strain>
    </source>
</reference>
<comment type="caution">
    <text evidence="2">The sequence shown here is derived from an EMBL/GenBank/DDBJ whole genome shotgun (WGS) entry which is preliminary data.</text>
</comment>
<accession>A0A9D5DP69</accession>
<dbReference type="EMBL" id="LJJD01000036">
    <property type="protein sequence ID" value="KQL55940.1"/>
    <property type="molecule type" value="Genomic_DNA"/>
</dbReference>
<gene>
    <name evidence="2" type="ORF">AN965_16840</name>
</gene>
<evidence type="ECO:0000313" key="2">
    <source>
        <dbReference type="EMBL" id="KQL55940.1"/>
    </source>
</evidence>
<feature type="region of interest" description="Disordered" evidence="1">
    <location>
        <begin position="61"/>
        <end position="82"/>
    </location>
</feature>
<keyword evidence="3" id="KW-1185">Reference proteome</keyword>
<evidence type="ECO:0000313" key="3">
    <source>
        <dbReference type="Proteomes" id="UP000051061"/>
    </source>
</evidence>
<evidence type="ECO:0000256" key="1">
    <source>
        <dbReference type="SAM" id="MobiDB-lite"/>
    </source>
</evidence>
<dbReference type="Proteomes" id="UP000051061">
    <property type="component" value="Unassembled WGS sequence"/>
</dbReference>
<proteinExistence type="predicted"/>
<protein>
    <submittedName>
        <fullName evidence="2">Uncharacterized protein</fullName>
    </submittedName>
</protein>